<feature type="transmembrane region" description="Helical" evidence="1">
    <location>
        <begin position="9"/>
        <end position="27"/>
    </location>
</feature>
<organism evidence="2 3">
    <name type="scientific">Ruminococcus albus SY3</name>
    <dbReference type="NCBI Taxonomy" id="1341156"/>
    <lineage>
        <taxon>Bacteria</taxon>
        <taxon>Bacillati</taxon>
        <taxon>Bacillota</taxon>
        <taxon>Clostridia</taxon>
        <taxon>Eubacteriales</taxon>
        <taxon>Oscillospiraceae</taxon>
        <taxon>Ruminococcus</taxon>
    </lineage>
</organism>
<evidence type="ECO:0000256" key="1">
    <source>
        <dbReference type="SAM" id="Phobius"/>
    </source>
</evidence>
<reference evidence="2 3" key="1">
    <citation type="submission" date="2013-06" db="EMBL/GenBank/DDBJ databases">
        <title>Rumen cellulosomics: divergent fiber-degrading strategies revealed by comparative genome-wide analysis of six Ruminococcal strains.</title>
        <authorList>
            <person name="Dassa B."/>
            <person name="Borovok I."/>
            <person name="Lamed R."/>
            <person name="Flint H."/>
            <person name="Yeoman C.J."/>
            <person name="White B."/>
            <person name="Bayer E.A."/>
        </authorList>
    </citation>
    <scope>NUCLEOTIDE SEQUENCE [LARGE SCALE GENOMIC DNA]</scope>
    <source>
        <strain evidence="2 3">SY3</strain>
    </source>
</reference>
<evidence type="ECO:0000313" key="2">
    <source>
        <dbReference type="EMBL" id="EXM40208.1"/>
    </source>
</evidence>
<dbReference type="RefSeq" id="WP_037286739.1">
    <property type="nucleotide sequence ID" value="NZ_JEOB01000002.1"/>
</dbReference>
<dbReference type="EMBL" id="JEOB01000002">
    <property type="protein sequence ID" value="EXM40208.1"/>
    <property type="molecule type" value="Genomic_DNA"/>
</dbReference>
<evidence type="ECO:0000313" key="3">
    <source>
        <dbReference type="Proteomes" id="UP000021369"/>
    </source>
</evidence>
<dbReference type="AlphaFoldDB" id="A0A011W052"/>
<proteinExistence type="predicted"/>
<dbReference type="OrthoDB" id="9877476at2"/>
<gene>
    <name evidence="2" type="ORF">RASY3_08030</name>
</gene>
<accession>A0A011W052</accession>
<dbReference type="PATRIC" id="fig|1341156.4.peg.2011"/>
<keyword evidence="1" id="KW-1133">Transmembrane helix</keyword>
<name>A0A011W052_RUMAL</name>
<dbReference type="Proteomes" id="UP000021369">
    <property type="component" value="Unassembled WGS sequence"/>
</dbReference>
<keyword evidence="3" id="KW-1185">Reference proteome</keyword>
<keyword evidence="1" id="KW-0812">Transmembrane</keyword>
<protein>
    <submittedName>
        <fullName evidence="2">Uncharacterized protein</fullName>
    </submittedName>
</protein>
<keyword evidence="1" id="KW-0472">Membrane</keyword>
<comment type="caution">
    <text evidence="2">The sequence shown here is derived from an EMBL/GenBank/DDBJ whole genome shotgun (WGS) entry which is preliminary data.</text>
</comment>
<sequence length="124" mass="14594">MEKKSNKTLMYVYVIYVLAVCCFAVYYSCFRIDREEVSEEFYLDLTDDVKLVSYKDDSFLIAIDSELVVEVDDAEKFLQNNIKCGIEKGYPGSGDDYQYSDGKRIYIRIEPYDGKYRVHLNHME</sequence>